<dbReference type="GO" id="GO:0032259">
    <property type="term" value="P:methylation"/>
    <property type="evidence" value="ECO:0007669"/>
    <property type="project" value="UniProtKB-KW"/>
</dbReference>
<evidence type="ECO:0000256" key="4">
    <source>
        <dbReference type="ARBA" id="ARBA00022691"/>
    </source>
</evidence>
<keyword evidence="3 7" id="KW-0808">Transferase</keyword>
<dbReference type="KEGG" id="ohi:H8790_02015"/>
<reference evidence="7 8" key="1">
    <citation type="submission" date="2020-08" db="EMBL/GenBank/DDBJ databases">
        <authorList>
            <person name="Liu C."/>
            <person name="Sun Q."/>
        </authorList>
    </citation>
    <scope>NUCLEOTIDE SEQUENCE [LARGE SCALE GENOMIC DNA]</scope>
    <source>
        <strain evidence="7 8">NSJ-62</strain>
    </source>
</reference>
<dbReference type="GO" id="GO:0005737">
    <property type="term" value="C:cytoplasm"/>
    <property type="evidence" value="ECO:0007669"/>
    <property type="project" value="TreeGrafter"/>
</dbReference>
<dbReference type="InterPro" id="IPR002295">
    <property type="entry name" value="N4/N6-MTase_EcoPI_Mod-like"/>
</dbReference>
<dbReference type="InterPro" id="IPR002941">
    <property type="entry name" value="DNA_methylase_N4/N6"/>
</dbReference>
<evidence type="ECO:0000256" key="5">
    <source>
        <dbReference type="ARBA" id="ARBA00022747"/>
    </source>
</evidence>
<dbReference type="GO" id="GO:0008170">
    <property type="term" value="F:N-methyltransferase activity"/>
    <property type="evidence" value="ECO:0007669"/>
    <property type="project" value="InterPro"/>
</dbReference>
<evidence type="ECO:0000256" key="2">
    <source>
        <dbReference type="ARBA" id="ARBA00022603"/>
    </source>
</evidence>
<dbReference type="PANTHER" id="PTHR13370">
    <property type="entry name" value="RNA METHYLASE-RELATED"/>
    <property type="match status" value="1"/>
</dbReference>
<feature type="domain" description="DNA methylase N-4/N-6" evidence="6">
    <location>
        <begin position="111"/>
        <end position="345"/>
    </location>
</feature>
<evidence type="ECO:0000259" key="6">
    <source>
        <dbReference type="Pfam" id="PF01555"/>
    </source>
</evidence>
<sequence>MLSKAEKDYIIDLIESGAEIPEDFRYKLFPVEQKEYELAYAGKMRKEDLLANDDGSFPVPLQVEKVFSAPGHPEPRDGWNNLIVFGDNLQLLKTIYKNEDPLIKDRLKGRVKLIYIDPPFATSDDFQSRDGAKAYTDKKKGSEFIEYIRKRLILMREILSDEGSIFVHLDWKKAHYIKVVLDEVFGEANFVNEIVWHYPDNFQGNVRGFANNHNVIFWYSKTSRYTSNKVMIPLDKTTKRDKRIWSAEEKKLVSARDDSGKLIYEDFSEKKADDVWDIGQSSTTKQSSLEFIDYPTQKPEELLRRIVLAASNEGDIVLDCFAGSGTLAAVAEKLNRRWVLCDIGKLSHFTCQRRILEIGKSRSLTSQAKVTPPYKHPARSFLTCSLGAYDLKAALDMEFGKYKEFVSGLFNIDLKPHRIGGYAFDGKKDGDPVVIFNYSQYSDANIDDAFLENISSHLGGRMSGSRVYIVTPSTHLDYITDYEELDGIRYYFLKIPYQTIRELHQKEFRKFRQPRSKTAVNAVDESIGFSFNRTPSVERDIAVTEDQITIAIRSFASDEPRSAKTDEEKALSGFDLLSAVFIDKHYNGNEFIMTDSVFPDEMERGGDQLLIRLSRSGAGAHMMIVYTDIFGNDLSESVAL</sequence>
<dbReference type="InterPro" id="IPR002052">
    <property type="entry name" value="DNA_methylase_N6_adenine_CS"/>
</dbReference>
<keyword evidence="2 7" id="KW-0489">Methyltransferase</keyword>
<keyword evidence="8" id="KW-1185">Reference proteome</keyword>
<organism evidence="7 8">
    <name type="scientific">Oscillibacter hominis</name>
    <dbReference type="NCBI Taxonomy" id="2763056"/>
    <lineage>
        <taxon>Bacteria</taxon>
        <taxon>Bacillati</taxon>
        <taxon>Bacillota</taxon>
        <taxon>Clostridia</taxon>
        <taxon>Eubacteriales</taxon>
        <taxon>Oscillospiraceae</taxon>
        <taxon>Oscillibacter</taxon>
    </lineage>
</organism>
<dbReference type="RefSeq" id="WP_187333436.1">
    <property type="nucleotide sequence ID" value="NZ_CP060490.1"/>
</dbReference>
<accession>A0A7G9B5M1</accession>
<evidence type="ECO:0000256" key="1">
    <source>
        <dbReference type="ARBA" id="ARBA00006594"/>
    </source>
</evidence>
<name>A0A7G9B5M1_9FIRM</name>
<dbReference type="PRINTS" id="PR00506">
    <property type="entry name" value="D21N6MTFRASE"/>
</dbReference>
<dbReference type="EMBL" id="CP060490">
    <property type="protein sequence ID" value="QNL44852.1"/>
    <property type="molecule type" value="Genomic_DNA"/>
</dbReference>
<dbReference type="SUPFAM" id="SSF53335">
    <property type="entry name" value="S-adenosyl-L-methionine-dependent methyltransferases"/>
    <property type="match status" value="1"/>
</dbReference>
<proteinExistence type="inferred from homology"/>
<keyword evidence="5" id="KW-0680">Restriction system</keyword>
<evidence type="ECO:0000313" key="8">
    <source>
        <dbReference type="Proteomes" id="UP000515960"/>
    </source>
</evidence>
<dbReference type="Gene3D" id="3.40.50.150">
    <property type="entry name" value="Vaccinia Virus protein VP39"/>
    <property type="match status" value="1"/>
</dbReference>
<dbReference type="InterPro" id="IPR029063">
    <property type="entry name" value="SAM-dependent_MTases_sf"/>
</dbReference>
<keyword evidence="4" id="KW-0949">S-adenosyl-L-methionine</keyword>
<dbReference type="GO" id="GO:0003677">
    <property type="term" value="F:DNA binding"/>
    <property type="evidence" value="ECO:0007669"/>
    <property type="project" value="InterPro"/>
</dbReference>
<dbReference type="PANTHER" id="PTHR13370:SF24">
    <property type="entry name" value="TYPE III RESTRICTION-MODIFICATION ENZYME STYLTI MOD SUBUNIT"/>
    <property type="match status" value="1"/>
</dbReference>
<dbReference type="AlphaFoldDB" id="A0A7G9B5M1"/>
<dbReference type="Pfam" id="PF01555">
    <property type="entry name" value="N6_N4_Mtase"/>
    <property type="match status" value="1"/>
</dbReference>
<evidence type="ECO:0000256" key="3">
    <source>
        <dbReference type="ARBA" id="ARBA00022679"/>
    </source>
</evidence>
<gene>
    <name evidence="7" type="ORF">H8790_02015</name>
</gene>
<dbReference type="GO" id="GO:0009307">
    <property type="term" value="P:DNA restriction-modification system"/>
    <property type="evidence" value="ECO:0007669"/>
    <property type="project" value="UniProtKB-KW"/>
</dbReference>
<dbReference type="Proteomes" id="UP000515960">
    <property type="component" value="Chromosome"/>
</dbReference>
<comment type="similarity">
    <text evidence="1">Belongs to the N(4)/N(6)-methyltransferase family.</text>
</comment>
<evidence type="ECO:0000313" key="7">
    <source>
        <dbReference type="EMBL" id="QNL44852.1"/>
    </source>
</evidence>
<dbReference type="PROSITE" id="PS00092">
    <property type="entry name" value="N6_MTASE"/>
    <property type="match status" value="1"/>
</dbReference>
<protein>
    <submittedName>
        <fullName evidence="7">Site-specific DNA-methyltransferase</fullName>
    </submittedName>
</protein>
<dbReference type="REBASE" id="441905">
    <property type="entry name" value="M.OspNSJ62ORF2015P"/>
</dbReference>